<organism evidence="1 2">
    <name type="scientific">Halolactibacillus halophilus</name>
    <dbReference type="NCBI Taxonomy" id="306540"/>
    <lineage>
        <taxon>Bacteria</taxon>
        <taxon>Bacillati</taxon>
        <taxon>Bacillota</taxon>
        <taxon>Bacilli</taxon>
        <taxon>Bacillales</taxon>
        <taxon>Bacillaceae</taxon>
        <taxon>Halolactibacillus</taxon>
    </lineage>
</organism>
<evidence type="ECO:0000313" key="2">
    <source>
        <dbReference type="Proteomes" id="UP000321547"/>
    </source>
</evidence>
<dbReference type="RefSeq" id="WP_143423403.1">
    <property type="nucleotide sequence ID" value="NZ_BJWI01000080.1"/>
</dbReference>
<proteinExistence type="predicted"/>
<name>A0ABQ0VP61_9BACI</name>
<evidence type="ECO:0000313" key="1">
    <source>
        <dbReference type="EMBL" id="GEM02916.1"/>
    </source>
</evidence>
<accession>A0ABQ0VP61</accession>
<dbReference type="Proteomes" id="UP000321547">
    <property type="component" value="Unassembled WGS sequence"/>
</dbReference>
<comment type="caution">
    <text evidence="1">The sequence shown here is derived from an EMBL/GenBank/DDBJ whole genome shotgun (WGS) entry which is preliminary data.</text>
</comment>
<gene>
    <name evidence="1" type="ORF">HHA03_24480</name>
</gene>
<dbReference type="EMBL" id="BJWI01000080">
    <property type="protein sequence ID" value="GEM02916.1"/>
    <property type="molecule type" value="Genomic_DNA"/>
</dbReference>
<protein>
    <submittedName>
        <fullName evidence="1">Uncharacterized protein</fullName>
    </submittedName>
</protein>
<keyword evidence="2" id="KW-1185">Reference proteome</keyword>
<reference evidence="1 2" key="1">
    <citation type="submission" date="2019-07" db="EMBL/GenBank/DDBJ databases">
        <title>Whole genome shotgun sequence of Halolactibacillus halophilus NBRC 100868.</title>
        <authorList>
            <person name="Hosoyama A."/>
            <person name="Uohara A."/>
            <person name="Ohji S."/>
            <person name="Ichikawa N."/>
        </authorList>
    </citation>
    <scope>NUCLEOTIDE SEQUENCE [LARGE SCALE GENOMIC DNA]</scope>
    <source>
        <strain evidence="1 2">NBRC 100868</strain>
    </source>
</reference>
<sequence length="103" mass="11450">MTALTYSLEPSQVVGNSDGGVGYGEERFKTTFSQSDKDVLCQIDKCRVLQAIIRTFGAEKSDMKTSKMRLICMITINLSCGRIHMKAVDPKKLNGSLILRPTY</sequence>